<evidence type="ECO:0000313" key="8">
    <source>
        <dbReference type="Proteomes" id="UP000095200"/>
    </source>
</evidence>
<keyword evidence="6" id="KW-0050">Antiport</keyword>
<feature type="transmembrane region" description="Helical" evidence="6">
    <location>
        <begin position="267"/>
        <end position="288"/>
    </location>
</feature>
<comment type="similarity">
    <text evidence="6">Belongs to the NhaA Na(+)/H(+) (TC 2.A.33) antiporter family.</text>
</comment>
<feature type="transmembrane region" description="Helical" evidence="6">
    <location>
        <begin position="191"/>
        <end position="210"/>
    </location>
</feature>
<feature type="transmembrane region" description="Helical" evidence="6">
    <location>
        <begin position="60"/>
        <end position="84"/>
    </location>
</feature>
<keyword evidence="2 6" id="KW-1003">Cell membrane</keyword>
<keyword evidence="4 6" id="KW-1133">Transmembrane helix</keyword>
<feature type="transmembrane region" description="Helical" evidence="6">
    <location>
        <begin position="21"/>
        <end position="40"/>
    </location>
</feature>
<dbReference type="PANTHER" id="PTHR30341">
    <property type="entry name" value="SODIUM ION/PROTON ANTIPORTER NHAA-RELATED"/>
    <property type="match status" value="1"/>
</dbReference>
<sequence>MIFMNKLASRTRQFFADFARLEAAGGILLMVATVLALWFSNSQLALWYTYFLTIPVQVSIGQLILAKPLVLWINDGLMAVFFLLVGLEIKRELLEGQLSSLSQVMFPSIGALGGMVVPALIYALFNLADPAALHGWAIPMATDIAFALGILTLFGRRVPIALKFFLLTLAIMDDIGAIIVIALFYSGALSILSMVLACVAIGVLFAMNLLGVTRPRAYLIVGTILWIFVLKSGIHATLAGVVIAFAIPLRVREGIEHSPAMRLEHTLHPWSTFLILPLFAFANAGVPLGGMGLSSLLHPVPLGIMAGLFIGKQAGVFGFLYLAVRAGLVHLPAGLSWKEIYGVAILCGVGFTMSLFIGSLAFEMEGCRLCTSINRIGIMLGSLFSCVLGAIVLHRVLPRHT</sequence>
<dbReference type="Pfam" id="PF06965">
    <property type="entry name" value="Na_H_antiport_1"/>
    <property type="match status" value="1"/>
</dbReference>
<dbReference type="GO" id="GO:0006885">
    <property type="term" value="P:regulation of pH"/>
    <property type="evidence" value="ECO:0007669"/>
    <property type="project" value="UniProtKB-UniRule"/>
</dbReference>
<feature type="transmembrane region" description="Helical" evidence="6">
    <location>
        <begin position="164"/>
        <end position="185"/>
    </location>
</feature>
<dbReference type="Gene3D" id="1.20.1530.10">
    <property type="entry name" value="Na+/H+ antiporter like domain"/>
    <property type="match status" value="1"/>
</dbReference>
<keyword evidence="6" id="KW-0406">Ion transport</keyword>
<evidence type="ECO:0000256" key="4">
    <source>
        <dbReference type="ARBA" id="ARBA00022989"/>
    </source>
</evidence>
<evidence type="ECO:0000313" key="7">
    <source>
        <dbReference type="EMBL" id="GAU08976.1"/>
    </source>
</evidence>
<dbReference type="STRING" id="1592317.DPF_1695"/>
<gene>
    <name evidence="6" type="primary">nhaA</name>
    <name evidence="7" type="ORF">DPF_1695</name>
</gene>
<feature type="transmembrane region" description="Helical" evidence="6">
    <location>
        <begin position="300"/>
        <end position="320"/>
    </location>
</feature>
<keyword evidence="6" id="KW-0739">Sodium transport</keyword>
<evidence type="ECO:0000256" key="6">
    <source>
        <dbReference type="HAMAP-Rule" id="MF_01844"/>
    </source>
</evidence>
<dbReference type="GO" id="GO:0005886">
    <property type="term" value="C:plasma membrane"/>
    <property type="evidence" value="ECO:0007669"/>
    <property type="project" value="UniProtKB-SubCell"/>
</dbReference>
<keyword evidence="3 6" id="KW-0812">Transmembrane</keyword>
<dbReference type="AlphaFoldDB" id="A0A194AIS7"/>
<name>A0A194AIS7_9BACT</name>
<organism evidence="7 8">
    <name type="scientific">Desulfoplanes formicivorans</name>
    <dbReference type="NCBI Taxonomy" id="1592317"/>
    <lineage>
        <taxon>Bacteria</taxon>
        <taxon>Pseudomonadati</taxon>
        <taxon>Thermodesulfobacteriota</taxon>
        <taxon>Desulfovibrionia</taxon>
        <taxon>Desulfovibrionales</taxon>
        <taxon>Desulfoplanaceae</taxon>
        <taxon>Desulfoplanes</taxon>
    </lineage>
</organism>
<dbReference type="NCBIfam" id="NF007111">
    <property type="entry name" value="PRK09560.1"/>
    <property type="match status" value="1"/>
</dbReference>
<feature type="transmembrane region" description="Helical" evidence="6">
    <location>
        <begin position="217"/>
        <end position="247"/>
    </location>
</feature>
<feature type="transmembrane region" description="Helical" evidence="6">
    <location>
        <begin position="131"/>
        <end position="152"/>
    </location>
</feature>
<comment type="subcellular location">
    <subcellularLocation>
        <location evidence="1">Cell inner membrane</location>
        <topology evidence="1">Multi-pass membrane protein</topology>
    </subcellularLocation>
    <subcellularLocation>
        <location evidence="6">Cell membrane</location>
        <topology evidence="6">Multi-pass membrane protein</topology>
    </subcellularLocation>
</comment>
<reference evidence="8" key="1">
    <citation type="submission" date="2016-06" db="EMBL/GenBank/DDBJ databases">
        <title>Draft genome sequence of Desulfoplanes formicivorans strain Pf12B.</title>
        <authorList>
            <person name="Watanabe M."/>
            <person name="Kojima H."/>
            <person name="Fukui M."/>
        </authorList>
    </citation>
    <scope>NUCLEOTIDE SEQUENCE [LARGE SCALE GENOMIC DNA]</scope>
    <source>
        <strain evidence="8">Pf12B</strain>
    </source>
</reference>
<dbReference type="EMBL" id="BDFE01000016">
    <property type="protein sequence ID" value="GAU08976.1"/>
    <property type="molecule type" value="Genomic_DNA"/>
</dbReference>
<proteinExistence type="inferred from homology"/>
<comment type="catalytic activity">
    <reaction evidence="6">
        <text>Na(+)(in) + 2 H(+)(out) = Na(+)(out) + 2 H(+)(in)</text>
        <dbReference type="Rhea" id="RHEA:29251"/>
        <dbReference type="ChEBI" id="CHEBI:15378"/>
        <dbReference type="ChEBI" id="CHEBI:29101"/>
    </reaction>
</comment>
<dbReference type="Proteomes" id="UP000095200">
    <property type="component" value="Unassembled WGS sequence"/>
</dbReference>
<comment type="function">
    <text evidence="6">Na(+)/H(+) antiporter that extrudes sodium in exchange for external protons.</text>
</comment>
<feature type="transmembrane region" description="Helical" evidence="6">
    <location>
        <begin position="376"/>
        <end position="397"/>
    </location>
</feature>
<evidence type="ECO:0000256" key="3">
    <source>
        <dbReference type="ARBA" id="ARBA00022692"/>
    </source>
</evidence>
<dbReference type="NCBIfam" id="TIGR00773">
    <property type="entry name" value="NhaA"/>
    <property type="match status" value="1"/>
</dbReference>
<feature type="transmembrane region" description="Helical" evidence="6">
    <location>
        <begin position="340"/>
        <end position="364"/>
    </location>
</feature>
<keyword evidence="8" id="KW-1185">Reference proteome</keyword>
<keyword evidence="6" id="KW-0915">Sodium</keyword>
<evidence type="ECO:0000256" key="2">
    <source>
        <dbReference type="ARBA" id="ARBA00022475"/>
    </source>
</evidence>
<feature type="transmembrane region" description="Helical" evidence="6">
    <location>
        <begin position="104"/>
        <end position="125"/>
    </location>
</feature>
<evidence type="ECO:0000256" key="5">
    <source>
        <dbReference type="ARBA" id="ARBA00023136"/>
    </source>
</evidence>
<evidence type="ECO:0000256" key="1">
    <source>
        <dbReference type="ARBA" id="ARBA00004429"/>
    </source>
</evidence>
<dbReference type="InterPro" id="IPR004670">
    <property type="entry name" value="NhaA"/>
</dbReference>
<dbReference type="HAMAP" id="MF_01844">
    <property type="entry name" value="NhaA"/>
    <property type="match status" value="1"/>
</dbReference>
<accession>A0A194AIS7</accession>
<protein>
    <recommendedName>
        <fullName evidence="6">Na(+)/H(+) antiporter NhaA</fullName>
    </recommendedName>
    <alternativeName>
        <fullName evidence="6">Sodium/proton antiporter NhaA</fullName>
    </alternativeName>
</protein>
<dbReference type="PANTHER" id="PTHR30341:SF0">
    <property type="entry name" value="NA(+)_H(+) ANTIPORTER NHAA"/>
    <property type="match status" value="1"/>
</dbReference>
<comment type="caution">
    <text evidence="7">The sequence shown here is derived from an EMBL/GenBank/DDBJ whole genome shotgun (WGS) entry which is preliminary data.</text>
</comment>
<dbReference type="GO" id="GO:0015385">
    <property type="term" value="F:sodium:proton antiporter activity"/>
    <property type="evidence" value="ECO:0007669"/>
    <property type="project" value="UniProtKB-UniRule"/>
</dbReference>
<dbReference type="NCBIfam" id="NF007112">
    <property type="entry name" value="PRK09561.1"/>
    <property type="match status" value="1"/>
</dbReference>
<keyword evidence="6" id="KW-0813">Transport</keyword>
<keyword evidence="5 6" id="KW-0472">Membrane</keyword>
<dbReference type="InterPro" id="IPR023171">
    <property type="entry name" value="Na/H_antiporter_dom_sf"/>
</dbReference>